<dbReference type="EMBL" id="MGEJ01000014">
    <property type="protein sequence ID" value="OGL80166.1"/>
    <property type="molecule type" value="Genomic_DNA"/>
</dbReference>
<dbReference type="SUPFAM" id="SSF52935">
    <property type="entry name" value="PK C-terminal domain-like"/>
    <property type="match status" value="1"/>
</dbReference>
<evidence type="ECO:0000256" key="6">
    <source>
        <dbReference type="ARBA" id="ARBA00022723"/>
    </source>
</evidence>
<evidence type="ECO:0000256" key="8">
    <source>
        <dbReference type="ARBA" id="ARBA00022777"/>
    </source>
</evidence>
<evidence type="ECO:0000259" key="15">
    <source>
        <dbReference type="Pfam" id="PF00224"/>
    </source>
</evidence>
<evidence type="ECO:0000256" key="14">
    <source>
        <dbReference type="RuleBase" id="RU000504"/>
    </source>
</evidence>
<dbReference type="PRINTS" id="PR01050">
    <property type="entry name" value="PYRUVTKNASE"/>
</dbReference>
<dbReference type="SUPFAM" id="SSF50800">
    <property type="entry name" value="PK beta-barrel domain-like"/>
    <property type="match status" value="1"/>
</dbReference>
<dbReference type="InterPro" id="IPR015793">
    <property type="entry name" value="Pyrv_Knase_brl"/>
</dbReference>
<dbReference type="GO" id="GO:0005524">
    <property type="term" value="F:ATP binding"/>
    <property type="evidence" value="ECO:0007669"/>
    <property type="project" value="UniProtKB-KW"/>
</dbReference>
<dbReference type="Gene3D" id="3.40.1380.20">
    <property type="entry name" value="Pyruvate kinase, C-terminal domain"/>
    <property type="match status" value="1"/>
</dbReference>
<dbReference type="InterPro" id="IPR001697">
    <property type="entry name" value="Pyr_Knase"/>
</dbReference>
<protein>
    <recommendedName>
        <fullName evidence="4 13">Pyruvate kinase</fullName>
        <ecNumber evidence="4 13">2.7.1.40</ecNumber>
    </recommendedName>
</protein>
<dbReference type="InterPro" id="IPR015795">
    <property type="entry name" value="Pyrv_Knase_C"/>
</dbReference>
<dbReference type="InterPro" id="IPR015806">
    <property type="entry name" value="Pyrv_Knase_insert_dom_sf"/>
</dbReference>
<dbReference type="Gene3D" id="2.40.33.10">
    <property type="entry name" value="PK beta-barrel domain-like"/>
    <property type="match status" value="1"/>
</dbReference>
<dbReference type="InterPro" id="IPR040442">
    <property type="entry name" value="Pyrv_kinase-like_dom_sf"/>
</dbReference>
<comment type="catalytic activity">
    <reaction evidence="14">
        <text>pyruvate + ATP = phosphoenolpyruvate + ADP + H(+)</text>
        <dbReference type="Rhea" id="RHEA:18157"/>
        <dbReference type="ChEBI" id="CHEBI:15361"/>
        <dbReference type="ChEBI" id="CHEBI:15378"/>
        <dbReference type="ChEBI" id="CHEBI:30616"/>
        <dbReference type="ChEBI" id="CHEBI:58702"/>
        <dbReference type="ChEBI" id="CHEBI:456216"/>
        <dbReference type="EC" id="2.7.1.40"/>
    </reaction>
</comment>
<keyword evidence="12 17" id="KW-0670">Pyruvate</keyword>
<dbReference type="GO" id="GO:0030955">
    <property type="term" value="F:potassium ion binding"/>
    <property type="evidence" value="ECO:0007669"/>
    <property type="project" value="UniProtKB-UniRule"/>
</dbReference>
<dbReference type="SUPFAM" id="SSF51621">
    <property type="entry name" value="Phosphoenolpyruvate/pyruvate domain"/>
    <property type="match status" value="1"/>
</dbReference>
<dbReference type="GO" id="GO:0004743">
    <property type="term" value="F:pyruvate kinase activity"/>
    <property type="evidence" value="ECO:0007669"/>
    <property type="project" value="UniProtKB-UniRule"/>
</dbReference>
<sequence>MKRTKIVCTIGPASEKPATLEKMISAGMNVARLNMSHGDYNWNSRVISNLRAIEKKTGKPIAIIVDLQGSKARIGELGVRSYELRVGQKIIFTTGNSILITHNSITHNFKIPIAVPNFHKYVKKGAHLLIADGTIECVVERVTGKDIHARVILGGELKSHKGIAIAGGSLPLPSITSKDRKDIAWSKTQDIDFVALSFVKKAEDVLALRKLMLRKLSFRTEAELPGIKIIVKIETREAVHNFEEILRVCDGVMIARGDLALATSPEEVPLIQKELIEKCRRRAVPVIVATEMLASMERAPRPTRAEASDVANAVIDHTDAVMLSGESATGAYPIETVRIMSAIIQKTEKSRFDDLSIGGEIHHGNPEEETALLAAMQARTEEAKAIVAGTVTGHTARLLSRYRSEVELIIGTPFTRVLRQINLSWGVRPFLLPEVATRKELEEKLIAQAHASGFKKGSKIVIVSSDHPAPHAQSFAVVKTL</sequence>
<dbReference type="UniPathway" id="UPA00109">
    <property type="reaction ID" value="UER00188"/>
</dbReference>
<evidence type="ECO:0000256" key="10">
    <source>
        <dbReference type="ARBA" id="ARBA00022842"/>
    </source>
</evidence>
<evidence type="ECO:0000259" key="16">
    <source>
        <dbReference type="Pfam" id="PF02887"/>
    </source>
</evidence>
<feature type="domain" description="Pyruvate kinase C-terminal" evidence="16">
    <location>
        <begin position="369"/>
        <end position="466"/>
    </location>
</feature>
<evidence type="ECO:0000313" key="17">
    <source>
        <dbReference type="EMBL" id="OGL80166.1"/>
    </source>
</evidence>
<dbReference type="GO" id="GO:0000287">
    <property type="term" value="F:magnesium ion binding"/>
    <property type="evidence" value="ECO:0007669"/>
    <property type="project" value="UniProtKB-UniRule"/>
</dbReference>
<dbReference type="InterPro" id="IPR018209">
    <property type="entry name" value="Pyrv_Knase_AS"/>
</dbReference>
<dbReference type="InterPro" id="IPR036918">
    <property type="entry name" value="Pyrv_Knase_C_sf"/>
</dbReference>
<evidence type="ECO:0000256" key="5">
    <source>
        <dbReference type="ARBA" id="ARBA00022679"/>
    </source>
</evidence>
<name>A0A1F7UPG5_9BACT</name>
<dbReference type="STRING" id="1802401.A3B21_02215"/>
<comment type="caution">
    <text evidence="17">The sequence shown here is derived from an EMBL/GenBank/DDBJ whole genome shotgun (WGS) entry which is preliminary data.</text>
</comment>
<evidence type="ECO:0000313" key="18">
    <source>
        <dbReference type="Proteomes" id="UP000176897"/>
    </source>
</evidence>
<evidence type="ECO:0000256" key="7">
    <source>
        <dbReference type="ARBA" id="ARBA00022741"/>
    </source>
</evidence>
<dbReference type="InterPro" id="IPR015813">
    <property type="entry name" value="Pyrv/PenolPyrv_kinase-like_dom"/>
</dbReference>
<dbReference type="GO" id="GO:0016301">
    <property type="term" value="F:kinase activity"/>
    <property type="evidence" value="ECO:0007669"/>
    <property type="project" value="UniProtKB-KW"/>
</dbReference>
<evidence type="ECO:0000256" key="2">
    <source>
        <dbReference type="ARBA" id="ARBA00004997"/>
    </source>
</evidence>
<evidence type="ECO:0000256" key="4">
    <source>
        <dbReference type="ARBA" id="ARBA00012142"/>
    </source>
</evidence>
<feature type="domain" description="Pyruvate kinase barrel" evidence="15">
    <location>
        <begin position="1"/>
        <end position="337"/>
    </location>
</feature>
<dbReference type="Proteomes" id="UP000176897">
    <property type="component" value="Unassembled WGS sequence"/>
</dbReference>
<keyword evidence="8 14" id="KW-0418">Kinase</keyword>
<dbReference type="Pfam" id="PF02887">
    <property type="entry name" value="PK_C"/>
    <property type="match status" value="1"/>
</dbReference>
<keyword evidence="9" id="KW-0067">ATP-binding</keyword>
<evidence type="ECO:0000256" key="3">
    <source>
        <dbReference type="ARBA" id="ARBA00008663"/>
    </source>
</evidence>
<comment type="similarity">
    <text evidence="3 14">Belongs to the pyruvate kinase family.</text>
</comment>
<keyword evidence="6" id="KW-0479">Metal-binding</keyword>
<dbReference type="PANTHER" id="PTHR11817">
    <property type="entry name" value="PYRUVATE KINASE"/>
    <property type="match status" value="1"/>
</dbReference>
<dbReference type="PROSITE" id="PS00110">
    <property type="entry name" value="PYRUVATE_KINASE"/>
    <property type="match status" value="1"/>
</dbReference>
<dbReference type="EC" id="2.7.1.40" evidence="4 13"/>
<accession>A0A1F7UPG5</accession>
<keyword evidence="11 14" id="KW-0324">Glycolysis</keyword>
<organism evidence="17 18">
    <name type="scientific">Candidatus Uhrbacteria bacterium RIFCSPLOWO2_01_FULL_47_24</name>
    <dbReference type="NCBI Taxonomy" id="1802401"/>
    <lineage>
        <taxon>Bacteria</taxon>
        <taxon>Candidatus Uhriibacteriota</taxon>
    </lineage>
</organism>
<dbReference type="NCBIfam" id="TIGR01064">
    <property type="entry name" value="pyruv_kin"/>
    <property type="match status" value="1"/>
</dbReference>
<keyword evidence="7" id="KW-0547">Nucleotide-binding</keyword>
<evidence type="ECO:0000256" key="13">
    <source>
        <dbReference type="NCBIfam" id="TIGR01064"/>
    </source>
</evidence>
<dbReference type="InterPro" id="IPR011037">
    <property type="entry name" value="Pyrv_Knase-like_insert_dom_sf"/>
</dbReference>
<keyword evidence="10 14" id="KW-0460">Magnesium</keyword>
<dbReference type="Pfam" id="PF00224">
    <property type="entry name" value="PK"/>
    <property type="match status" value="1"/>
</dbReference>
<proteinExistence type="inferred from homology"/>
<dbReference type="NCBIfam" id="NF004491">
    <property type="entry name" value="PRK05826.1"/>
    <property type="match status" value="1"/>
</dbReference>
<reference evidence="17 18" key="1">
    <citation type="journal article" date="2016" name="Nat. Commun.">
        <title>Thousands of microbial genomes shed light on interconnected biogeochemical processes in an aquifer system.</title>
        <authorList>
            <person name="Anantharaman K."/>
            <person name="Brown C.T."/>
            <person name="Hug L.A."/>
            <person name="Sharon I."/>
            <person name="Castelle C.J."/>
            <person name="Probst A.J."/>
            <person name="Thomas B.C."/>
            <person name="Singh A."/>
            <person name="Wilkins M.J."/>
            <person name="Karaoz U."/>
            <person name="Brodie E.L."/>
            <person name="Williams K.H."/>
            <person name="Hubbard S.S."/>
            <person name="Banfield J.F."/>
        </authorList>
    </citation>
    <scope>NUCLEOTIDE SEQUENCE [LARGE SCALE GENOMIC DNA]</scope>
</reference>
<evidence type="ECO:0000256" key="1">
    <source>
        <dbReference type="ARBA" id="ARBA00001958"/>
    </source>
</evidence>
<evidence type="ECO:0000256" key="9">
    <source>
        <dbReference type="ARBA" id="ARBA00022840"/>
    </source>
</evidence>
<dbReference type="AlphaFoldDB" id="A0A1F7UPG5"/>
<keyword evidence="5 14" id="KW-0808">Transferase</keyword>
<comment type="cofactor">
    <cofactor evidence="1">
        <name>K(+)</name>
        <dbReference type="ChEBI" id="CHEBI:29103"/>
    </cofactor>
</comment>
<evidence type="ECO:0000256" key="11">
    <source>
        <dbReference type="ARBA" id="ARBA00023152"/>
    </source>
</evidence>
<evidence type="ECO:0000256" key="12">
    <source>
        <dbReference type="ARBA" id="ARBA00023317"/>
    </source>
</evidence>
<comment type="pathway">
    <text evidence="2 14">Carbohydrate degradation; glycolysis; pyruvate from D-glyceraldehyde 3-phosphate: step 5/5.</text>
</comment>
<dbReference type="Gene3D" id="3.20.20.60">
    <property type="entry name" value="Phosphoenolpyruvate-binding domains"/>
    <property type="match status" value="1"/>
</dbReference>
<gene>
    <name evidence="17" type="ORF">A3B21_02215</name>
</gene>